<evidence type="ECO:0000259" key="2">
    <source>
        <dbReference type="SMART" id="SM00863"/>
    </source>
</evidence>
<reference evidence="3" key="1">
    <citation type="submission" date="2021-03" db="EMBL/GenBank/DDBJ databases">
        <authorList>
            <person name="Li Z."/>
            <person name="Yang C."/>
        </authorList>
    </citation>
    <scope>NUCLEOTIDE SEQUENCE</scope>
    <source>
        <strain evidence="3">Dzin_1.0</strain>
        <tissue evidence="3">Leaf</tissue>
    </source>
</reference>
<gene>
    <name evidence="3" type="ORF">J5N97_005397</name>
</gene>
<comment type="caution">
    <text evidence="3">The sequence shown here is derived from an EMBL/GenBank/DDBJ whole genome shotgun (WGS) entry which is preliminary data.</text>
</comment>
<evidence type="ECO:0000313" key="3">
    <source>
        <dbReference type="EMBL" id="KAJ0987041.1"/>
    </source>
</evidence>
<evidence type="ECO:0000256" key="1">
    <source>
        <dbReference type="ARBA" id="ARBA00022917"/>
    </source>
</evidence>
<protein>
    <recommendedName>
        <fullName evidence="2">Threonyl/alanyl tRNA synthetase SAD domain-containing protein</fullName>
    </recommendedName>
</protein>
<dbReference type="Gene3D" id="3.30.54.20">
    <property type="match status" value="1"/>
</dbReference>
<keyword evidence="4" id="KW-1185">Reference proteome</keyword>
<dbReference type="InterPro" id="IPR012947">
    <property type="entry name" value="tRNA_SAD"/>
</dbReference>
<dbReference type="Gene3D" id="3.30.980.10">
    <property type="entry name" value="Threonyl-trna Synthetase, Chain A, domain 2"/>
    <property type="match status" value="1"/>
</dbReference>
<sequence length="175" mass="19528">MTAVQKMAATPALLLLSGARTLASSSRTLFLSSSRRRISALRSGVPAWKPGAVSSPSVPAPEATAEAKKMASEEEPEKDKFTITFGYGIYLFYFTGNEWWDLCAGPHVDSTGHINKKAVELESVAGAYWKEMKIKQMLQRIYGAMWEIEEQLKAPHYTFKRRQSARDHRVSWAGS</sequence>
<dbReference type="GO" id="GO:0006435">
    <property type="term" value="P:threonyl-tRNA aminoacylation"/>
    <property type="evidence" value="ECO:0007669"/>
    <property type="project" value="TreeGrafter"/>
</dbReference>
<dbReference type="PANTHER" id="PTHR11451">
    <property type="entry name" value="THREONINE-TRNA LIGASE"/>
    <property type="match status" value="1"/>
</dbReference>
<dbReference type="SMART" id="SM00863">
    <property type="entry name" value="tRNA_SAD"/>
    <property type="match status" value="1"/>
</dbReference>
<dbReference type="EMBL" id="JAGGNH010000001">
    <property type="protein sequence ID" value="KAJ0987041.1"/>
    <property type="molecule type" value="Genomic_DNA"/>
</dbReference>
<name>A0A9D5D8H4_9LILI</name>
<dbReference type="Proteomes" id="UP001085076">
    <property type="component" value="Miscellaneous, Linkage group lg01"/>
</dbReference>
<dbReference type="GO" id="GO:0009570">
    <property type="term" value="C:chloroplast stroma"/>
    <property type="evidence" value="ECO:0007669"/>
    <property type="project" value="TreeGrafter"/>
</dbReference>
<dbReference type="GO" id="GO:0004829">
    <property type="term" value="F:threonine-tRNA ligase activity"/>
    <property type="evidence" value="ECO:0007669"/>
    <property type="project" value="TreeGrafter"/>
</dbReference>
<dbReference type="InterPro" id="IPR018163">
    <property type="entry name" value="Thr/Ala-tRNA-synth_IIc_edit"/>
</dbReference>
<organism evidence="3 4">
    <name type="scientific">Dioscorea zingiberensis</name>
    <dbReference type="NCBI Taxonomy" id="325984"/>
    <lineage>
        <taxon>Eukaryota</taxon>
        <taxon>Viridiplantae</taxon>
        <taxon>Streptophyta</taxon>
        <taxon>Embryophyta</taxon>
        <taxon>Tracheophyta</taxon>
        <taxon>Spermatophyta</taxon>
        <taxon>Magnoliopsida</taxon>
        <taxon>Liliopsida</taxon>
        <taxon>Dioscoreales</taxon>
        <taxon>Dioscoreaceae</taxon>
        <taxon>Dioscorea</taxon>
    </lineage>
</organism>
<dbReference type="AlphaFoldDB" id="A0A9D5D8H4"/>
<accession>A0A9D5D8H4</accession>
<reference evidence="3" key="2">
    <citation type="journal article" date="2022" name="Hortic Res">
        <title>The genome of Dioscorea zingiberensis sheds light on the biosynthesis, origin and evolution of the medicinally important diosgenin saponins.</title>
        <authorList>
            <person name="Li Y."/>
            <person name="Tan C."/>
            <person name="Li Z."/>
            <person name="Guo J."/>
            <person name="Li S."/>
            <person name="Chen X."/>
            <person name="Wang C."/>
            <person name="Dai X."/>
            <person name="Yang H."/>
            <person name="Song W."/>
            <person name="Hou L."/>
            <person name="Xu J."/>
            <person name="Tong Z."/>
            <person name="Xu A."/>
            <person name="Yuan X."/>
            <person name="Wang W."/>
            <person name="Yang Q."/>
            <person name="Chen L."/>
            <person name="Sun Z."/>
            <person name="Wang K."/>
            <person name="Pan B."/>
            <person name="Chen J."/>
            <person name="Bao Y."/>
            <person name="Liu F."/>
            <person name="Qi X."/>
            <person name="Gang D.R."/>
            <person name="Wen J."/>
            <person name="Li J."/>
        </authorList>
    </citation>
    <scope>NUCLEOTIDE SEQUENCE</scope>
    <source>
        <strain evidence="3">Dzin_1.0</strain>
    </source>
</reference>
<dbReference type="OrthoDB" id="5423599at2759"/>
<evidence type="ECO:0000313" key="4">
    <source>
        <dbReference type="Proteomes" id="UP001085076"/>
    </source>
</evidence>
<feature type="domain" description="Threonyl/alanyl tRNA synthetase SAD" evidence="2">
    <location>
        <begin position="90"/>
        <end position="142"/>
    </location>
</feature>
<keyword evidence="1" id="KW-0648">Protein biosynthesis</keyword>
<dbReference type="GO" id="GO:0005524">
    <property type="term" value="F:ATP binding"/>
    <property type="evidence" value="ECO:0007669"/>
    <property type="project" value="InterPro"/>
</dbReference>
<dbReference type="PANTHER" id="PTHR11451:SF44">
    <property type="entry name" value="THREONINE--TRNA LIGASE, CHLOROPLASTIC_MITOCHONDRIAL 2"/>
    <property type="match status" value="1"/>
</dbReference>
<dbReference type="Pfam" id="PF07973">
    <property type="entry name" value="tRNA_SAD"/>
    <property type="match status" value="1"/>
</dbReference>
<dbReference type="SUPFAM" id="SSF55186">
    <property type="entry name" value="ThrRS/AlaRS common domain"/>
    <property type="match status" value="1"/>
</dbReference>
<proteinExistence type="predicted"/>